<dbReference type="EMBL" id="OZ023708">
    <property type="protein sequence ID" value="CAK9880521.1"/>
    <property type="molecule type" value="Genomic_DNA"/>
</dbReference>
<feature type="transmembrane region" description="Helical" evidence="10">
    <location>
        <begin position="182"/>
        <end position="199"/>
    </location>
</feature>
<dbReference type="Proteomes" id="UP001497522">
    <property type="component" value="Chromosome 7"/>
</dbReference>
<evidence type="ECO:0000313" key="12">
    <source>
        <dbReference type="Proteomes" id="UP001497522"/>
    </source>
</evidence>
<keyword evidence="3" id="KW-0813">Transport</keyword>
<keyword evidence="7 10" id="KW-1133">Transmembrane helix</keyword>
<evidence type="ECO:0000256" key="1">
    <source>
        <dbReference type="ARBA" id="ARBA00004141"/>
    </source>
</evidence>
<keyword evidence="4 10" id="KW-0812">Transmembrane</keyword>
<evidence type="ECO:0000256" key="9">
    <source>
        <dbReference type="SAM" id="MobiDB-lite"/>
    </source>
</evidence>
<keyword evidence="12" id="KW-1185">Reference proteome</keyword>
<evidence type="ECO:0000256" key="6">
    <source>
        <dbReference type="ARBA" id="ARBA00022927"/>
    </source>
</evidence>
<evidence type="ECO:0000313" key="11">
    <source>
        <dbReference type="EMBL" id="CAK9880521.1"/>
    </source>
</evidence>
<evidence type="ECO:0000256" key="7">
    <source>
        <dbReference type="ARBA" id="ARBA00022989"/>
    </source>
</evidence>
<evidence type="ECO:0000256" key="4">
    <source>
        <dbReference type="ARBA" id="ARBA00022692"/>
    </source>
</evidence>
<feature type="transmembrane region" description="Helical" evidence="10">
    <location>
        <begin position="339"/>
        <end position="361"/>
    </location>
</feature>
<accession>A0ABP1BWM0</accession>
<feature type="compositionally biased region" description="Basic and acidic residues" evidence="9">
    <location>
        <begin position="26"/>
        <end position="38"/>
    </location>
</feature>
<feature type="transmembrane region" description="Helical" evidence="10">
    <location>
        <begin position="227"/>
        <end position="247"/>
    </location>
</feature>
<dbReference type="PANTHER" id="PTHR22601">
    <property type="entry name" value="ISP4 LIKE PROTEIN"/>
    <property type="match status" value="1"/>
</dbReference>
<dbReference type="NCBIfam" id="TIGR00728">
    <property type="entry name" value="OPT_sfam"/>
    <property type="match status" value="2"/>
</dbReference>
<organism evidence="11 12">
    <name type="scientific">Sphagnum jensenii</name>
    <dbReference type="NCBI Taxonomy" id="128206"/>
    <lineage>
        <taxon>Eukaryota</taxon>
        <taxon>Viridiplantae</taxon>
        <taxon>Streptophyta</taxon>
        <taxon>Embryophyta</taxon>
        <taxon>Bryophyta</taxon>
        <taxon>Sphagnophytina</taxon>
        <taxon>Sphagnopsida</taxon>
        <taxon>Sphagnales</taxon>
        <taxon>Sphagnaceae</taxon>
        <taxon>Sphagnum</taxon>
    </lineage>
</organism>
<reference evidence="11" key="1">
    <citation type="submission" date="2024-03" db="EMBL/GenBank/DDBJ databases">
        <authorList>
            <consortium name="ELIXIR-Norway"/>
            <consortium name="Elixir Norway"/>
        </authorList>
    </citation>
    <scope>NUCLEOTIDE SEQUENCE</scope>
</reference>
<dbReference type="InterPro" id="IPR004813">
    <property type="entry name" value="OPT"/>
</dbReference>
<feature type="transmembrane region" description="Helical" evidence="10">
    <location>
        <begin position="411"/>
        <end position="429"/>
    </location>
</feature>
<evidence type="ECO:0000256" key="2">
    <source>
        <dbReference type="ARBA" id="ARBA00005484"/>
    </source>
</evidence>
<name>A0ABP1BWM0_9BRYO</name>
<feature type="transmembrane region" description="Helical" evidence="10">
    <location>
        <begin position="150"/>
        <end position="170"/>
    </location>
</feature>
<comment type="similarity">
    <text evidence="2">Belongs to the oligopeptide OPT transporter (TC 2.A.67.1) family.</text>
</comment>
<keyword evidence="5" id="KW-0571">Peptide transport</keyword>
<protein>
    <recommendedName>
        <fullName evidence="13">Oligopeptide transporter</fullName>
    </recommendedName>
</protein>
<keyword evidence="8 10" id="KW-0472">Membrane</keyword>
<evidence type="ECO:0000256" key="10">
    <source>
        <dbReference type="SAM" id="Phobius"/>
    </source>
</evidence>
<gene>
    <name evidence="11" type="ORF">CSSPJE1EN2_LOCUS21920</name>
</gene>
<evidence type="ECO:0000256" key="8">
    <source>
        <dbReference type="ARBA" id="ARBA00023136"/>
    </source>
</evidence>
<evidence type="ECO:0000256" key="3">
    <source>
        <dbReference type="ARBA" id="ARBA00022448"/>
    </source>
</evidence>
<sequence>MGALELGAGELHKRRHHEEEHENEEDWRTAVKKDPAREEDKRKSKGLLVCILLSFLNQFFAFRTEPLTISTIAAQVAALPVGRLMAATLPTRLFRLPFTSWEFSLNPGPFNVKEHVLITIFANAGFAFGNGDAYAVGIVTIIKAFYKRSIGFFPGLLVVITTQVLGYGWAGLMRRFLVDPAHMWWPVNLVQVTIFREIWLRSRAALKSNEVDVHTRLMRKYKDIPQWWFIVLAVVGIAVSIATVEGYKLQLQLAWWGILLGSGFACFFTLPIGIIVATTNQSPGLNVITEYMMGYILPGKPIANICFKTYTYISMSQAVSFLQDFKLGHYMKIPPRSMFIVQIVGTIVAAVVNMGVAWWLLTTIENICDEALLPAGSIWTCPSDRVFFDASVIWGLVGPKRIFGSLGEYSAINWFFLVGFLAPVPVYILHRRYPKEKLVGTLQLRFIGSVVCRCCLHGRVLLYIALGLNNIQIKWWGTNYDGCPLATCPTEPGVNITGCPVF</sequence>
<feature type="region of interest" description="Disordered" evidence="9">
    <location>
        <begin position="1"/>
        <end position="38"/>
    </location>
</feature>
<evidence type="ECO:0008006" key="13">
    <source>
        <dbReference type="Google" id="ProtNLM"/>
    </source>
</evidence>
<comment type="subcellular location">
    <subcellularLocation>
        <location evidence="1">Membrane</location>
        <topology evidence="1">Multi-pass membrane protein</topology>
    </subcellularLocation>
</comment>
<dbReference type="Pfam" id="PF03169">
    <property type="entry name" value="OPT"/>
    <property type="match status" value="2"/>
</dbReference>
<evidence type="ECO:0000256" key="5">
    <source>
        <dbReference type="ARBA" id="ARBA00022856"/>
    </source>
</evidence>
<proteinExistence type="inferred from homology"/>
<dbReference type="InterPro" id="IPR004648">
    <property type="entry name" value="Oligpept_transpt"/>
</dbReference>
<keyword evidence="6" id="KW-0653">Protein transport</keyword>
<feature type="transmembrane region" description="Helical" evidence="10">
    <location>
        <begin position="253"/>
        <end position="277"/>
    </location>
</feature>